<dbReference type="eggNOG" id="ENOG5033V1H">
    <property type="taxonomic scope" value="Bacteria"/>
</dbReference>
<evidence type="ECO:0000313" key="1">
    <source>
        <dbReference type="EMBL" id="KFF05764.1"/>
    </source>
</evidence>
<dbReference type="Proteomes" id="UP000028715">
    <property type="component" value="Unassembled WGS sequence"/>
</dbReference>
<protein>
    <submittedName>
        <fullName evidence="1">Uncharacterized protein</fullName>
    </submittedName>
</protein>
<name>A0A085ZMV0_9FLAO</name>
<gene>
    <name evidence="1" type="ORF">IW19_09635</name>
</gene>
<proteinExistence type="predicted"/>
<comment type="caution">
    <text evidence="1">The sequence shown here is derived from an EMBL/GenBank/DDBJ whole genome shotgun (WGS) entry which is preliminary data.</text>
</comment>
<evidence type="ECO:0000313" key="2">
    <source>
        <dbReference type="Proteomes" id="UP000028715"/>
    </source>
</evidence>
<reference evidence="1 2" key="1">
    <citation type="submission" date="2014-07" db="EMBL/GenBank/DDBJ databases">
        <title>Genome of Flavobacterium reichenbachii LMG 25512.</title>
        <authorList>
            <person name="Stropko S.J."/>
            <person name="Pipes S.E."/>
            <person name="Newman J.D."/>
        </authorList>
    </citation>
    <scope>NUCLEOTIDE SEQUENCE [LARGE SCALE GENOMIC DNA]</scope>
    <source>
        <strain evidence="1 2">LMG 25512</strain>
    </source>
</reference>
<accession>A0A085ZMV0</accession>
<dbReference type="EMBL" id="JPRL01000001">
    <property type="protein sequence ID" value="KFF05764.1"/>
    <property type="molecule type" value="Genomic_DNA"/>
</dbReference>
<organism evidence="1 2">
    <name type="scientific">Flavobacterium reichenbachii</name>
    <dbReference type="NCBI Taxonomy" id="362418"/>
    <lineage>
        <taxon>Bacteria</taxon>
        <taxon>Pseudomonadati</taxon>
        <taxon>Bacteroidota</taxon>
        <taxon>Flavobacteriia</taxon>
        <taxon>Flavobacteriales</taxon>
        <taxon>Flavobacteriaceae</taxon>
        <taxon>Flavobacterium</taxon>
    </lineage>
</organism>
<sequence length="182" mass="21078">MKIIKYKLHILVVLLFVNTSFGQTLKVSDFRKAFNYDKPTEHEQLLSKGFKLLSDTIAANQKKFKFNNPNTKEIIELTFTEDGEGGEYLSILYFLPSEFTYKNFISTLTAYKFKYSKRNTRYQLPASSYSGENIYLNGLTSTNGKKYYSLKYESYKDKALSGPRSEFTSDKIPIVDSIRKPK</sequence>
<dbReference type="OrthoDB" id="1274495at2"/>
<dbReference type="AlphaFoldDB" id="A0A085ZMV0"/>
<dbReference type="STRING" id="362418.IW19_09635"/>
<keyword evidence="2" id="KW-1185">Reference proteome</keyword>
<dbReference type="RefSeq" id="WP_035683467.1">
    <property type="nucleotide sequence ID" value="NZ_JPRL01000001.1"/>
</dbReference>